<organism evidence="2 3">
    <name type="scientific">Cyanobium gracile UHCC 0281</name>
    <dbReference type="NCBI Taxonomy" id="3110309"/>
    <lineage>
        <taxon>Bacteria</taxon>
        <taxon>Bacillati</taxon>
        <taxon>Cyanobacteriota</taxon>
        <taxon>Cyanophyceae</taxon>
        <taxon>Synechococcales</taxon>
        <taxon>Prochlorococcaceae</taxon>
        <taxon>Cyanobium</taxon>
    </lineage>
</organism>
<keyword evidence="3" id="KW-1185">Reference proteome</keyword>
<dbReference type="Pfam" id="PF04784">
    <property type="entry name" value="DUF547"/>
    <property type="match status" value="1"/>
</dbReference>
<dbReference type="InterPro" id="IPR006869">
    <property type="entry name" value="DUF547"/>
</dbReference>
<name>A0ABU5SW89_9CYAN</name>
<dbReference type="Proteomes" id="UP001302329">
    <property type="component" value="Unassembled WGS sequence"/>
</dbReference>
<reference evidence="2 3" key="1">
    <citation type="submission" date="2023-12" db="EMBL/GenBank/DDBJ databases">
        <title>Baltic Sea Cyanobacteria.</title>
        <authorList>
            <person name="Delbaje E."/>
            <person name="Fewer D.P."/>
            <person name="Shishido T.K."/>
        </authorList>
    </citation>
    <scope>NUCLEOTIDE SEQUENCE [LARGE SCALE GENOMIC DNA]</scope>
    <source>
        <strain evidence="2 3">UHCC 0281</strain>
    </source>
</reference>
<proteinExistence type="predicted"/>
<dbReference type="PROSITE" id="PS51257">
    <property type="entry name" value="PROKAR_LIPOPROTEIN"/>
    <property type="match status" value="1"/>
</dbReference>
<feature type="domain" description="DUF547" evidence="1">
    <location>
        <begin position="104"/>
        <end position="209"/>
    </location>
</feature>
<accession>A0ABU5SW89</accession>
<dbReference type="PANTHER" id="PTHR46361:SF3">
    <property type="entry name" value="ELECTRON CARRIER_ PROTEIN DISULFIDE OXIDOREDUCTASE"/>
    <property type="match status" value="1"/>
</dbReference>
<protein>
    <submittedName>
        <fullName evidence="2">DUF547 domain-containing protein</fullName>
    </submittedName>
</protein>
<dbReference type="EMBL" id="JAYGHY010000027">
    <property type="protein sequence ID" value="MEA5442785.1"/>
    <property type="molecule type" value="Genomic_DNA"/>
</dbReference>
<comment type="caution">
    <text evidence="2">The sequence shown here is derived from an EMBL/GenBank/DDBJ whole genome shotgun (WGS) entry which is preliminary data.</text>
</comment>
<evidence type="ECO:0000259" key="1">
    <source>
        <dbReference type="Pfam" id="PF04784"/>
    </source>
</evidence>
<evidence type="ECO:0000313" key="2">
    <source>
        <dbReference type="EMBL" id="MEA5442785.1"/>
    </source>
</evidence>
<sequence length="295" mass="32543">MHPRPAMVPVRSRTPLLLVCGLMLITATGCGRGPATTLMAGDASRPSLAAVAPQPPLDPAPFNAVLQNVVDGRGLVDYAALQRDPAQLDRYIRALGALAPERFASWSEAEQIALLINAYNAFTLRAIIDNDPIRPSIKAIPGVWKFRRHQLMGRGLTLDAIEHEILRREYNEPRIHAALVCAAISCPPLRREAFTGPALDRQLEDQATLWLASPVGLKIDRAAGTVQISQIFQWFAEDWQRADPTAAAVPGHQKQSAVLRFVSRYLPAQESALILGGDYRFSYLPYNWDLNRQSP</sequence>
<evidence type="ECO:0000313" key="3">
    <source>
        <dbReference type="Proteomes" id="UP001302329"/>
    </source>
</evidence>
<gene>
    <name evidence="2" type="ORF">VB739_09500</name>
</gene>
<dbReference type="PANTHER" id="PTHR46361">
    <property type="entry name" value="ELECTRON CARRIER/ PROTEIN DISULFIDE OXIDOREDUCTASE"/>
    <property type="match status" value="1"/>
</dbReference>